<reference evidence="2" key="1">
    <citation type="submission" date="2012-04" db="EMBL/GenBank/DDBJ databases">
        <title>The Genome Sequence of Loa loa.</title>
        <authorList>
            <consortium name="The Broad Institute Genome Sequencing Platform"/>
            <consortium name="Broad Institute Genome Sequencing Center for Infectious Disease"/>
            <person name="Nutman T.B."/>
            <person name="Fink D.L."/>
            <person name="Russ C."/>
            <person name="Young S."/>
            <person name="Zeng Q."/>
            <person name="Gargeya S."/>
            <person name="Alvarado L."/>
            <person name="Berlin A."/>
            <person name="Chapman S.B."/>
            <person name="Chen Z."/>
            <person name="Freedman E."/>
            <person name="Gellesch M."/>
            <person name="Goldberg J."/>
            <person name="Griggs A."/>
            <person name="Gujja S."/>
            <person name="Heilman E.R."/>
            <person name="Heiman D."/>
            <person name="Howarth C."/>
            <person name="Mehta T."/>
            <person name="Neiman D."/>
            <person name="Pearson M."/>
            <person name="Roberts A."/>
            <person name="Saif S."/>
            <person name="Shea T."/>
            <person name="Shenoy N."/>
            <person name="Sisk P."/>
            <person name="Stolte C."/>
            <person name="Sykes S."/>
            <person name="White J."/>
            <person name="Yandava C."/>
            <person name="Haas B."/>
            <person name="Henn M.R."/>
            <person name="Nusbaum C."/>
            <person name="Birren B."/>
        </authorList>
    </citation>
    <scope>NUCLEOTIDE SEQUENCE [LARGE SCALE GENOMIC DNA]</scope>
</reference>
<evidence type="ECO:0000313" key="3">
    <source>
        <dbReference type="WBParaSite" id="EN70_4762"/>
    </source>
</evidence>
<organism evidence="2 3">
    <name type="scientific">Loa loa</name>
    <name type="common">Eye worm</name>
    <name type="synonym">Filaria loa</name>
    <dbReference type="NCBI Taxonomy" id="7209"/>
    <lineage>
        <taxon>Eukaryota</taxon>
        <taxon>Metazoa</taxon>
        <taxon>Ecdysozoa</taxon>
        <taxon>Nematoda</taxon>
        <taxon>Chromadorea</taxon>
        <taxon>Rhabditida</taxon>
        <taxon>Spirurina</taxon>
        <taxon>Spiruromorpha</taxon>
        <taxon>Filarioidea</taxon>
        <taxon>Onchocercidae</taxon>
        <taxon>Loa</taxon>
    </lineage>
</organism>
<dbReference type="AlphaFoldDB" id="A0A1I7VPB1"/>
<feature type="compositionally biased region" description="Basic residues" evidence="1">
    <location>
        <begin position="133"/>
        <end position="144"/>
    </location>
</feature>
<keyword evidence="2" id="KW-1185">Reference proteome</keyword>
<protein>
    <submittedName>
        <fullName evidence="3">Gag protein</fullName>
    </submittedName>
</protein>
<sequence length="274" mass="31138">MFNKDFTIRCGLNTAHSKTTHAIQPDPNSTQSLATQNDSRNSPDSNSTQPNTTQHIQFKAANGFRKPIDNSGDIWPIVDTTLHGSEKKPPHNFLVPEVRCDVQVTSLPVFNQQKPGARSCPTTHGSSIFKPSLQRKKGKRRKRLTNASQRGKSKEQERSIPRPNLTVNLPQLSLPTFNGEPRQWRQFWSSFNAAVHSQTIPEIQKLNYLFSCLRGNALQVVSGYEIAPENYEVIRRLLKNKYGDPSTITTILYNELQAIKRNEKEWMTTIENIE</sequence>
<evidence type="ECO:0000313" key="2">
    <source>
        <dbReference type="Proteomes" id="UP000095285"/>
    </source>
</evidence>
<dbReference type="STRING" id="7209.A0A1I7VPB1"/>
<feature type="compositionally biased region" description="Polar residues" evidence="1">
    <location>
        <begin position="113"/>
        <end position="126"/>
    </location>
</feature>
<feature type="region of interest" description="Disordered" evidence="1">
    <location>
        <begin position="113"/>
        <end position="165"/>
    </location>
</feature>
<feature type="region of interest" description="Disordered" evidence="1">
    <location>
        <begin position="17"/>
        <end position="52"/>
    </location>
</feature>
<dbReference type="PANTHER" id="PTHR22954:SF3">
    <property type="entry name" value="PROTEIN CBG08539"/>
    <property type="match status" value="1"/>
</dbReference>
<proteinExistence type="predicted"/>
<dbReference type="PANTHER" id="PTHR22954">
    <property type="entry name" value="RETROVIRAL PROTEASE-RELATED"/>
    <property type="match status" value="1"/>
</dbReference>
<dbReference type="WBParaSite" id="EN70_4762">
    <property type="protein sequence ID" value="EN70_4762"/>
    <property type="gene ID" value="EN70_4762"/>
</dbReference>
<name>A0A1I7VPB1_LOALO</name>
<dbReference type="Proteomes" id="UP000095285">
    <property type="component" value="Unassembled WGS sequence"/>
</dbReference>
<evidence type="ECO:0000256" key="1">
    <source>
        <dbReference type="SAM" id="MobiDB-lite"/>
    </source>
</evidence>
<dbReference type="Pfam" id="PF03564">
    <property type="entry name" value="DUF1759"/>
    <property type="match status" value="1"/>
</dbReference>
<accession>A0A1I7VPB1</accession>
<dbReference type="InterPro" id="IPR005312">
    <property type="entry name" value="DUF1759"/>
</dbReference>
<reference evidence="3" key="2">
    <citation type="submission" date="2016-11" db="UniProtKB">
        <authorList>
            <consortium name="WormBaseParasite"/>
        </authorList>
    </citation>
    <scope>IDENTIFICATION</scope>
</reference>